<dbReference type="STRING" id="262316.MAP_0226"/>
<reference evidence="6 7" key="1">
    <citation type="journal article" date="2005" name="Proc. Natl. Acad. Sci. U.S.A.">
        <title>The complete genome sequence of Mycobacterium avium subspecies paratuberculosis.</title>
        <authorList>
            <person name="Li L."/>
            <person name="Bannantine J.P."/>
            <person name="Zhang Q."/>
            <person name="Amonsin A."/>
            <person name="May B.J."/>
            <person name="Alt D."/>
            <person name="Banerji N."/>
            <person name="Kanjilal S."/>
            <person name="Kapur V."/>
        </authorList>
    </citation>
    <scope>NUCLEOTIDE SEQUENCE [LARGE SCALE GENOMIC DNA]</scope>
    <source>
        <strain evidence="7">ATCC BAA-968 / K-10</strain>
    </source>
</reference>
<dbReference type="PANTHER" id="PTHR42847:SF4">
    <property type="entry name" value="ALKANESULFONATE MONOOXYGENASE-RELATED"/>
    <property type="match status" value="1"/>
</dbReference>
<evidence type="ECO:0000313" key="7">
    <source>
        <dbReference type="Proteomes" id="UP000000580"/>
    </source>
</evidence>
<dbReference type="PANTHER" id="PTHR42847">
    <property type="entry name" value="ALKANESULFONATE MONOOXYGENASE"/>
    <property type="match status" value="1"/>
</dbReference>
<dbReference type="HOGENOM" id="CLU_027853_7_2_11"/>
<organism evidence="6 7">
    <name type="scientific">Mycolicibacterium paratuberculosis (strain ATCC BAA-968 / K-10)</name>
    <name type="common">Mycobacterium paratuberculosis</name>
    <dbReference type="NCBI Taxonomy" id="262316"/>
    <lineage>
        <taxon>Bacteria</taxon>
        <taxon>Bacillati</taxon>
        <taxon>Actinomycetota</taxon>
        <taxon>Actinomycetes</taxon>
        <taxon>Mycobacteriales</taxon>
        <taxon>Mycobacteriaceae</taxon>
        <taxon>Mycobacterium</taxon>
        <taxon>Mycobacterium avium complex (MAC)</taxon>
    </lineage>
</organism>
<keyword evidence="2" id="KW-0288">FMN</keyword>
<dbReference type="Pfam" id="PF00296">
    <property type="entry name" value="Bac_luciferase"/>
    <property type="match status" value="1"/>
</dbReference>
<keyword evidence="7" id="KW-1185">Reference proteome</keyword>
<dbReference type="GO" id="GO:0046306">
    <property type="term" value="P:alkanesulfonate catabolic process"/>
    <property type="evidence" value="ECO:0007669"/>
    <property type="project" value="TreeGrafter"/>
</dbReference>
<evidence type="ECO:0000256" key="4">
    <source>
        <dbReference type="ARBA" id="ARBA00023033"/>
    </source>
</evidence>
<dbReference type="InterPro" id="IPR050172">
    <property type="entry name" value="SsuD_RutA_monooxygenase"/>
</dbReference>
<sequence length="309" mass="32938">MVAASAISTPPLSAWKLGLRSAHMHIEIGLPSHIAHVRGRLTVEWARRAEHRGFAGLAAIDRLVYPSLDAMTALAVAAGATTGIGLTFNVLLAPLYPAVLLAKQVITLAEASGGRLRLGLGVGSRCDDYTAVGVDYRRRGRILDETAALLRAACEAEVVTGDQPLCPAPVRIPILFGGRADATIRRAVTVGDGWTAGALRDYANQSVFAERVRAAWAARGRSGRPWLQASVNFAFGDDEAVAAGRRHLQSYYGFKPDYAALNVADMLTTPQEAAQTVRAYADLGFDRLVFHPCVPDTGQVDRLANAVLG</sequence>
<proteinExistence type="predicted"/>
<keyword evidence="3" id="KW-0560">Oxidoreductase</keyword>
<dbReference type="eggNOG" id="COG2141">
    <property type="taxonomic scope" value="Bacteria"/>
</dbReference>
<keyword evidence="4" id="KW-0503">Monooxygenase</keyword>
<evidence type="ECO:0000259" key="5">
    <source>
        <dbReference type="Pfam" id="PF00296"/>
    </source>
</evidence>
<dbReference type="InterPro" id="IPR036661">
    <property type="entry name" value="Luciferase-like_sf"/>
</dbReference>
<protein>
    <recommendedName>
        <fullName evidence="5">Luciferase-like domain-containing protein</fullName>
    </recommendedName>
</protein>
<dbReference type="AlphaFoldDB" id="Q745M5"/>
<name>Q745M5_MYCPA</name>
<evidence type="ECO:0000256" key="1">
    <source>
        <dbReference type="ARBA" id="ARBA00022630"/>
    </source>
</evidence>
<evidence type="ECO:0000313" key="6">
    <source>
        <dbReference type="EMBL" id="AAS02543.1"/>
    </source>
</evidence>
<accession>Q745M5</accession>
<keyword evidence="1" id="KW-0285">Flavoprotein</keyword>
<dbReference type="KEGG" id="mpa:MAP_0226"/>
<dbReference type="SUPFAM" id="SSF51679">
    <property type="entry name" value="Bacterial luciferase-like"/>
    <property type="match status" value="1"/>
</dbReference>
<evidence type="ECO:0000256" key="3">
    <source>
        <dbReference type="ARBA" id="ARBA00023002"/>
    </source>
</evidence>
<dbReference type="InterPro" id="IPR011251">
    <property type="entry name" value="Luciferase-like_dom"/>
</dbReference>
<dbReference type="GO" id="GO:0008726">
    <property type="term" value="F:alkanesulfonate monooxygenase activity"/>
    <property type="evidence" value="ECO:0007669"/>
    <property type="project" value="TreeGrafter"/>
</dbReference>
<dbReference type="Gene3D" id="3.20.20.30">
    <property type="entry name" value="Luciferase-like domain"/>
    <property type="match status" value="1"/>
</dbReference>
<feature type="domain" description="Luciferase-like" evidence="5">
    <location>
        <begin position="40"/>
        <end position="252"/>
    </location>
</feature>
<gene>
    <name evidence="6" type="ordered locus">MAP_0226</name>
</gene>
<dbReference type="EMBL" id="AE016958">
    <property type="protein sequence ID" value="AAS02543.1"/>
    <property type="molecule type" value="Genomic_DNA"/>
</dbReference>
<evidence type="ECO:0000256" key="2">
    <source>
        <dbReference type="ARBA" id="ARBA00022643"/>
    </source>
</evidence>
<dbReference type="Proteomes" id="UP000000580">
    <property type="component" value="Chromosome"/>
</dbReference>